<proteinExistence type="predicted"/>
<name>A0ABP9TCH2_9ACTN</name>
<evidence type="ECO:0000313" key="2">
    <source>
        <dbReference type="EMBL" id="GAA5216131.1"/>
    </source>
</evidence>
<evidence type="ECO:0000313" key="3">
    <source>
        <dbReference type="Proteomes" id="UP001499878"/>
    </source>
</evidence>
<keyword evidence="3" id="KW-1185">Reference proteome</keyword>
<comment type="caution">
    <text evidence="2">The sequence shown here is derived from an EMBL/GenBank/DDBJ whole genome shotgun (WGS) entry which is preliminary data.</text>
</comment>
<sequence length="132" mass="14109">MPRYSQTVVDHFTNPRNAGELDTPDVRAFIGNPVCGDQIMLTARIADEAVAEIRFRAHGCAASLATASVITEAALGAKLADIEAWDDERVEALLGGLAPDQRHVAALGRQVAHRLVTNHREGVDDDAPLVCA</sequence>
<evidence type="ECO:0000259" key="1">
    <source>
        <dbReference type="Pfam" id="PF01592"/>
    </source>
</evidence>
<dbReference type="CDD" id="cd06664">
    <property type="entry name" value="IscU_like"/>
    <property type="match status" value="1"/>
</dbReference>
<dbReference type="Gene3D" id="3.90.1010.10">
    <property type="match status" value="1"/>
</dbReference>
<dbReference type="PANTHER" id="PTHR10093">
    <property type="entry name" value="IRON-SULFUR CLUSTER ASSEMBLY ENZYME NIFU HOMOLOG"/>
    <property type="match status" value="1"/>
</dbReference>
<accession>A0ABP9TCH2</accession>
<gene>
    <name evidence="2" type="ORF">GCM10023323_67970</name>
</gene>
<dbReference type="Proteomes" id="UP001499878">
    <property type="component" value="Unassembled WGS sequence"/>
</dbReference>
<protein>
    <submittedName>
        <fullName evidence="2">Iron-sulfur cluster assembly scaffold protein</fullName>
    </submittedName>
</protein>
<organism evidence="2 3">
    <name type="scientific">Streptomyces thinghirensis</name>
    <dbReference type="NCBI Taxonomy" id="551547"/>
    <lineage>
        <taxon>Bacteria</taxon>
        <taxon>Bacillati</taxon>
        <taxon>Actinomycetota</taxon>
        <taxon>Actinomycetes</taxon>
        <taxon>Kitasatosporales</taxon>
        <taxon>Streptomycetaceae</taxon>
        <taxon>Streptomyces</taxon>
    </lineage>
</organism>
<feature type="domain" description="NIF system FeS cluster assembly NifU N-terminal" evidence="1">
    <location>
        <begin position="4"/>
        <end position="120"/>
    </location>
</feature>
<dbReference type="SUPFAM" id="SSF82649">
    <property type="entry name" value="SufE/NifU"/>
    <property type="match status" value="1"/>
</dbReference>
<dbReference type="Pfam" id="PF01592">
    <property type="entry name" value="NifU_N"/>
    <property type="match status" value="1"/>
</dbReference>
<dbReference type="EMBL" id="BAABJR010000024">
    <property type="protein sequence ID" value="GAA5216131.1"/>
    <property type="molecule type" value="Genomic_DNA"/>
</dbReference>
<reference evidence="3" key="1">
    <citation type="journal article" date="2019" name="Int. J. Syst. Evol. Microbiol.">
        <title>The Global Catalogue of Microorganisms (GCM) 10K type strain sequencing project: providing services to taxonomists for standard genome sequencing and annotation.</title>
        <authorList>
            <consortium name="The Broad Institute Genomics Platform"/>
            <consortium name="The Broad Institute Genome Sequencing Center for Infectious Disease"/>
            <person name="Wu L."/>
            <person name="Ma J."/>
        </authorList>
    </citation>
    <scope>NUCLEOTIDE SEQUENCE [LARGE SCALE GENOMIC DNA]</scope>
    <source>
        <strain evidence="3">JCM 18306</strain>
    </source>
</reference>
<dbReference type="InterPro" id="IPR002871">
    <property type="entry name" value="NIF_FeS_clus_asmbl_NifU_N"/>
</dbReference>
<dbReference type="RefSeq" id="WP_345637149.1">
    <property type="nucleotide sequence ID" value="NZ_BAABJR010000024.1"/>
</dbReference>